<dbReference type="RefSeq" id="WP_235704160.1">
    <property type="nucleotide sequence ID" value="NZ_JAKGBZ010000015.1"/>
</dbReference>
<sequence length="198" mass="19967">MTVSKPALAAAVALLSAFALTGTAAAQMPTPGAPMAGPAIHPQPREEQVPPPALPGAANSGDVSAGPIATAGEDPTKLLFSAINHGNYTEARAAVSRGANLDARNALGETPIEMSVELNRNDITFMLLSVRQEEGPGSGGNAAPLPVAVRPSARTPVFQAARSRPRPAHSQPVRAPASPDQPGVPNPAAGFLGFGGHS</sequence>
<evidence type="ECO:0000256" key="1">
    <source>
        <dbReference type="SAM" id="MobiDB-lite"/>
    </source>
</evidence>
<comment type="caution">
    <text evidence="3">The sequence shown here is derived from an EMBL/GenBank/DDBJ whole genome shotgun (WGS) entry which is preliminary data.</text>
</comment>
<evidence type="ECO:0000256" key="2">
    <source>
        <dbReference type="SAM" id="SignalP"/>
    </source>
</evidence>
<feature type="region of interest" description="Disordered" evidence="1">
    <location>
        <begin position="29"/>
        <end position="60"/>
    </location>
</feature>
<evidence type="ECO:0000313" key="3">
    <source>
        <dbReference type="EMBL" id="MCF3946930.1"/>
    </source>
</evidence>
<dbReference type="SUPFAM" id="SSF48403">
    <property type="entry name" value="Ankyrin repeat"/>
    <property type="match status" value="1"/>
</dbReference>
<dbReference type="Proteomes" id="UP001521209">
    <property type="component" value="Unassembled WGS sequence"/>
</dbReference>
<dbReference type="InterPro" id="IPR036770">
    <property type="entry name" value="Ankyrin_rpt-contain_sf"/>
</dbReference>
<accession>A0ABS9DYQ5</accession>
<keyword evidence="4" id="KW-1185">Reference proteome</keyword>
<name>A0ABS9DYQ5_9PROT</name>
<evidence type="ECO:0000313" key="4">
    <source>
        <dbReference type="Proteomes" id="UP001521209"/>
    </source>
</evidence>
<keyword evidence="2" id="KW-0732">Signal</keyword>
<dbReference type="EMBL" id="JAKGBZ010000015">
    <property type="protein sequence ID" value="MCF3946930.1"/>
    <property type="molecule type" value="Genomic_DNA"/>
</dbReference>
<protein>
    <submittedName>
        <fullName evidence="3">Ankyrin repeat domain-containing protein</fullName>
    </submittedName>
</protein>
<organism evidence="3 4">
    <name type="scientific">Acidiphilium iwatense</name>
    <dbReference type="NCBI Taxonomy" id="768198"/>
    <lineage>
        <taxon>Bacteria</taxon>
        <taxon>Pseudomonadati</taxon>
        <taxon>Pseudomonadota</taxon>
        <taxon>Alphaproteobacteria</taxon>
        <taxon>Acetobacterales</taxon>
        <taxon>Acidocellaceae</taxon>
        <taxon>Acidiphilium</taxon>
    </lineage>
</organism>
<feature type="region of interest" description="Disordered" evidence="1">
    <location>
        <begin position="155"/>
        <end position="198"/>
    </location>
</feature>
<dbReference type="Gene3D" id="1.25.40.20">
    <property type="entry name" value="Ankyrin repeat-containing domain"/>
    <property type="match status" value="1"/>
</dbReference>
<feature type="compositionally biased region" description="Low complexity" evidence="1">
    <location>
        <begin position="29"/>
        <end position="39"/>
    </location>
</feature>
<reference evidence="3 4" key="1">
    <citation type="submission" date="2022-01" db="EMBL/GenBank/DDBJ databases">
        <authorList>
            <person name="Won M."/>
            <person name="Kim S.-J."/>
            <person name="Kwon S.-W."/>
        </authorList>
    </citation>
    <scope>NUCLEOTIDE SEQUENCE [LARGE SCALE GENOMIC DNA]</scope>
    <source>
        <strain evidence="3 4">KCTC 23505</strain>
    </source>
</reference>
<feature type="signal peptide" evidence="2">
    <location>
        <begin position="1"/>
        <end position="26"/>
    </location>
</feature>
<proteinExistence type="predicted"/>
<feature type="chain" id="PRO_5047449724" evidence="2">
    <location>
        <begin position="27"/>
        <end position="198"/>
    </location>
</feature>
<gene>
    <name evidence="3" type="ORF">L2A60_09585</name>
</gene>